<reference evidence="2 3" key="1">
    <citation type="journal article" date="2016" name="Virus Genes">
        <title>Genomic characterization of Salmonella bacteriophages isolated from India.</title>
        <authorList>
            <person name="Karpe Y.A."/>
            <person name="Kanade G.D."/>
            <person name="Pingale K.D."/>
            <person name="Arankalle V.A."/>
            <person name="Banerjee K."/>
        </authorList>
    </citation>
    <scope>NUCLEOTIDE SEQUENCE [LARGE SCALE GENOMIC DNA]</scope>
</reference>
<accession>A0A0N7CAQ5</accession>
<dbReference type="InterPro" id="IPR007539">
    <property type="entry name" value="DUF551"/>
</dbReference>
<feature type="domain" description="DUF551" evidence="1">
    <location>
        <begin position="2"/>
        <end position="65"/>
    </location>
</feature>
<organism evidence="2 3">
    <name type="scientific">Salmonella phage 25</name>
    <dbReference type="NCBI Taxonomy" id="1654886"/>
    <lineage>
        <taxon>Viruses</taxon>
        <taxon>Duplodnaviria</taxon>
        <taxon>Heunggongvirae</taxon>
        <taxon>Uroviricota</taxon>
        <taxon>Caudoviricetes</taxon>
        <taxon>Lederbergvirus</taxon>
        <taxon>Salmonella phage P22</taxon>
    </lineage>
</organism>
<sequence length="67" mass="7781">MEWIKCSERMPESGITVLGYCVCNSNFSGIYTMRKPVIEAKNSKQDTRLIKHERVTHWMPLPEPPSE</sequence>
<gene>
    <name evidence="2" type="ORF">SP25_48</name>
</gene>
<evidence type="ECO:0000313" key="2">
    <source>
        <dbReference type="EMBL" id="AKJ74280.1"/>
    </source>
</evidence>
<protein>
    <submittedName>
        <fullName evidence="2">EaA protein</fullName>
    </submittedName>
</protein>
<evidence type="ECO:0000313" key="3">
    <source>
        <dbReference type="Proteomes" id="UP000225559"/>
    </source>
</evidence>
<dbReference type="Proteomes" id="UP000225559">
    <property type="component" value="Segment"/>
</dbReference>
<evidence type="ECO:0000259" key="1">
    <source>
        <dbReference type="Pfam" id="PF04448"/>
    </source>
</evidence>
<dbReference type="Pfam" id="PF04448">
    <property type="entry name" value="DUF551"/>
    <property type="match status" value="1"/>
</dbReference>
<dbReference type="EMBL" id="KR296687">
    <property type="protein sequence ID" value="AKJ74280.1"/>
    <property type="molecule type" value="Genomic_DNA"/>
</dbReference>
<name>A0A0N7CAQ5_BPP22</name>
<proteinExistence type="predicted"/>